<gene>
    <name evidence="2" type="ORF">SteCoe_24785</name>
</gene>
<feature type="transmembrane region" description="Helical" evidence="1">
    <location>
        <begin position="38"/>
        <end position="59"/>
    </location>
</feature>
<organism evidence="2 3">
    <name type="scientific">Stentor coeruleus</name>
    <dbReference type="NCBI Taxonomy" id="5963"/>
    <lineage>
        <taxon>Eukaryota</taxon>
        <taxon>Sar</taxon>
        <taxon>Alveolata</taxon>
        <taxon>Ciliophora</taxon>
        <taxon>Postciliodesmatophora</taxon>
        <taxon>Heterotrichea</taxon>
        <taxon>Heterotrichida</taxon>
        <taxon>Stentoridae</taxon>
        <taxon>Stentor</taxon>
    </lineage>
</organism>
<keyword evidence="3" id="KW-1185">Reference proteome</keyword>
<sequence>MVAWLLLLFFYAQAFPIVRPKPPSTLEVLLDFASNYLFGSILICIILTWSICCLIYEIYKRMFLDSTLEITIKSQYFGQKASKI</sequence>
<dbReference type="AlphaFoldDB" id="A0A1R2BGR9"/>
<evidence type="ECO:0000313" key="2">
    <source>
        <dbReference type="EMBL" id="OMJ75976.1"/>
    </source>
</evidence>
<name>A0A1R2BGR9_9CILI</name>
<dbReference type="Proteomes" id="UP000187209">
    <property type="component" value="Unassembled WGS sequence"/>
</dbReference>
<dbReference type="EMBL" id="MPUH01000659">
    <property type="protein sequence ID" value="OMJ75976.1"/>
    <property type="molecule type" value="Genomic_DNA"/>
</dbReference>
<comment type="caution">
    <text evidence="2">The sequence shown here is derived from an EMBL/GenBank/DDBJ whole genome shotgun (WGS) entry which is preliminary data.</text>
</comment>
<evidence type="ECO:0000256" key="1">
    <source>
        <dbReference type="SAM" id="Phobius"/>
    </source>
</evidence>
<protein>
    <submittedName>
        <fullName evidence="2">Uncharacterized protein</fullName>
    </submittedName>
</protein>
<proteinExistence type="predicted"/>
<reference evidence="2 3" key="1">
    <citation type="submission" date="2016-11" db="EMBL/GenBank/DDBJ databases">
        <title>The macronuclear genome of Stentor coeruleus: a giant cell with tiny introns.</title>
        <authorList>
            <person name="Slabodnick M."/>
            <person name="Ruby J.G."/>
            <person name="Reiff S.B."/>
            <person name="Swart E.C."/>
            <person name="Gosai S."/>
            <person name="Prabakaran S."/>
            <person name="Witkowska E."/>
            <person name="Larue G.E."/>
            <person name="Fisher S."/>
            <person name="Freeman R.M."/>
            <person name="Gunawardena J."/>
            <person name="Chu W."/>
            <person name="Stover N.A."/>
            <person name="Gregory B.D."/>
            <person name="Nowacki M."/>
            <person name="Derisi J."/>
            <person name="Roy S.W."/>
            <person name="Marshall W.F."/>
            <person name="Sood P."/>
        </authorList>
    </citation>
    <scope>NUCLEOTIDE SEQUENCE [LARGE SCALE GENOMIC DNA]</scope>
    <source>
        <strain evidence="2">WM001</strain>
    </source>
</reference>
<keyword evidence="1" id="KW-1133">Transmembrane helix</keyword>
<evidence type="ECO:0000313" key="3">
    <source>
        <dbReference type="Proteomes" id="UP000187209"/>
    </source>
</evidence>
<keyword evidence="1" id="KW-0472">Membrane</keyword>
<keyword evidence="1" id="KW-0812">Transmembrane</keyword>
<accession>A0A1R2BGR9</accession>